<keyword evidence="1 4" id="KW-0378">Hydrolase</keyword>
<dbReference type="AlphaFoldDB" id="A0A5C5WIE9"/>
<evidence type="ECO:0000313" key="4">
    <source>
        <dbReference type="EMBL" id="TWT49781.1"/>
    </source>
</evidence>
<dbReference type="PANTHER" id="PTHR47572">
    <property type="entry name" value="LIPOPROTEIN-RELATED"/>
    <property type="match status" value="1"/>
</dbReference>
<accession>A0A5C5WIE9</accession>
<dbReference type="InterPro" id="IPR011042">
    <property type="entry name" value="6-blade_b-propeller_TolB-like"/>
</dbReference>
<proteinExistence type="predicted"/>
<comment type="caution">
    <text evidence="4">The sequence shown here is derived from an EMBL/GenBank/DDBJ whole genome shotgun (WGS) entry which is preliminary data.</text>
</comment>
<evidence type="ECO:0000313" key="5">
    <source>
        <dbReference type="Proteomes" id="UP000316598"/>
    </source>
</evidence>
<evidence type="ECO:0000256" key="2">
    <source>
        <dbReference type="SAM" id="SignalP"/>
    </source>
</evidence>
<organism evidence="4 5">
    <name type="scientific">Rubripirellula amarantea</name>
    <dbReference type="NCBI Taxonomy" id="2527999"/>
    <lineage>
        <taxon>Bacteria</taxon>
        <taxon>Pseudomonadati</taxon>
        <taxon>Planctomycetota</taxon>
        <taxon>Planctomycetia</taxon>
        <taxon>Pirellulales</taxon>
        <taxon>Pirellulaceae</taxon>
        <taxon>Rubripirellula</taxon>
    </lineage>
</organism>
<dbReference type="EMBL" id="SJPI01000003">
    <property type="protein sequence ID" value="TWT49781.1"/>
    <property type="molecule type" value="Genomic_DNA"/>
</dbReference>
<evidence type="ECO:0000259" key="3">
    <source>
        <dbReference type="Pfam" id="PF08450"/>
    </source>
</evidence>
<dbReference type="InterPro" id="IPR013658">
    <property type="entry name" value="SGL"/>
</dbReference>
<dbReference type="EC" id="3.1.1.17" evidence="4"/>
<dbReference type="RefSeq" id="WP_242632296.1">
    <property type="nucleotide sequence ID" value="NZ_SJPI01000003.1"/>
</dbReference>
<feature type="chain" id="PRO_5022687071" evidence="2">
    <location>
        <begin position="26"/>
        <end position="306"/>
    </location>
</feature>
<gene>
    <name evidence="4" type="primary">gnl_5</name>
    <name evidence="4" type="ORF">Pla22_49830</name>
</gene>
<dbReference type="SUPFAM" id="SSF63829">
    <property type="entry name" value="Calcium-dependent phosphotriesterase"/>
    <property type="match status" value="1"/>
</dbReference>
<dbReference type="GO" id="GO:0004341">
    <property type="term" value="F:gluconolactonase activity"/>
    <property type="evidence" value="ECO:0007669"/>
    <property type="project" value="UniProtKB-EC"/>
</dbReference>
<reference evidence="4 5" key="1">
    <citation type="submission" date="2019-02" db="EMBL/GenBank/DDBJ databases">
        <title>Deep-cultivation of Planctomycetes and their phenomic and genomic characterization uncovers novel biology.</title>
        <authorList>
            <person name="Wiegand S."/>
            <person name="Jogler M."/>
            <person name="Boedeker C."/>
            <person name="Pinto D."/>
            <person name="Vollmers J."/>
            <person name="Rivas-Marin E."/>
            <person name="Kohn T."/>
            <person name="Peeters S.H."/>
            <person name="Heuer A."/>
            <person name="Rast P."/>
            <person name="Oberbeckmann S."/>
            <person name="Bunk B."/>
            <person name="Jeske O."/>
            <person name="Meyerdierks A."/>
            <person name="Storesund J.E."/>
            <person name="Kallscheuer N."/>
            <person name="Luecker S."/>
            <person name="Lage O.M."/>
            <person name="Pohl T."/>
            <person name="Merkel B.J."/>
            <person name="Hornburger P."/>
            <person name="Mueller R.-W."/>
            <person name="Bruemmer F."/>
            <person name="Labrenz M."/>
            <person name="Spormann A.M."/>
            <person name="Op Den Camp H."/>
            <person name="Overmann J."/>
            <person name="Amann R."/>
            <person name="Jetten M.S.M."/>
            <person name="Mascher T."/>
            <person name="Medema M.H."/>
            <person name="Devos D.P."/>
            <person name="Kaster A.-K."/>
            <person name="Ovreas L."/>
            <person name="Rohde M."/>
            <person name="Galperin M.Y."/>
            <person name="Jogler C."/>
        </authorList>
    </citation>
    <scope>NUCLEOTIDE SEQUENCE [LARGE SCALE GENOMIC DNA]</scope>
    <source>
        <strain evidence="4 5">Pla22</strain>
    </source>
</reference>
<sequence precursor="true">MNRLNRLKPVLCGLFLLAVSNVALAQATAAKVTADGATLKKVASGLMFTEGPAADDQGNVYFTDQPNDQILFYDFAADKVQTWLQPCGRSNGLYFGSQPRARLIACADEKNELWSIDLDTKEHEVLAKGFEGRDMSGPNDCWVDRDGSIYFTDPLYQRPYWTKKFPDNHPRSVFRVTSDGNVTRVASDLTQPNGIIGDAKRRQLYVADIDAKTVYRYSIAEDGSLNDKKVFCKMGSDGLTIDEQRNVYLTNNEGVTVFNSEGEKVQTIDVPEGWTANVTFAGSQKKHLFITASKSAYVIEMNVAGL</sequence>
<dbReference type="Gene3D" id="2.120.10.30">
    <property type="entry name" value="TolB, C-terminal domain"/>
    <property type="match status" value="1"/>
</dbReference>
<protein>
    <submittedName>
        <fullName evidence="4">Gluconolactonase</fullName>
        <ecNumber evidence="4">3.1.1.17</ecNumber>
    </submittedName>
</protein>
<dbReference type="Proteomes" id="UP000316598">
    <property type="component" value="Unassembled WGS sequence"/>
</dbReference>
<dbReference type="Pfam" id="PF08450">
    <property type="entry name" value="SGL"/>
    <property type="match status" value="1"/>
</dbReference>
<evidence type="ECO:0000256" key="1">
    <source>
        <dbReference type="ARBA" id="ARBA00022801"/>
    </source>
</evidence>
<feature type="signal peptide" evidence="2">
    <location>
        <begin position="1"/>
        <end position="25"/>
    </location>
</feature>
<keyword evidence="2" id="KW-0732">Signal</keyword>
<name>A0A5C5WIE9_9BACT</name>
<feature type="domain" description="SMP-30/Gluconolactonase/LRE-like region" evidence="3">
    <location>
        <begin position="48"/>
        <end position="293"/>
    </location>
</feature>
<keyword evidence="5" id="KW-1185">Reference proteome</keyword>
<dbReference type="PANTHER" id="PTHR47572:SF4">
    <property type="entry name" value="LACTONASE DRP35"/>
    <property type="match status" value="1"/>
</dbReference>
<dbReference type="InterPro" id="IPR051262">
    <property type="entry name" value="SMP-30/CGR1_Lactonase"/>
</dbReference>